<protein>
    <recommendedName>
        <fullName evidence="3">Lipoprotein</fullName>
    </recommendedName>
</protein>
<gene>
    <name evidence="1" type="ORF">REB14_17875</name>
</gene>
<sequence length="173" mass="20348">MRKYFLLVCMLILTNSCGNYLHSQQKKDIYHVIISTFIENRNSQVNISPKENVLIVGANDSDSEKGSYKIVMSFVNPKLLSGFEYSKVYMIDGYRLIIDESSNKSQILKKSFKETKFEDLNQATEMIDYDSKYWLITFNSKNEIVRIYPQQKSKEIKELLVRKGVKFSKYYEE</sequence>
<name>A0ABU1E8A2_9FLAO</name>
<dbReference type="Proteomes" id="UP001260959">
    <property type="component" value="Unassembled WGS sequence"/>
</dbReference>
<dbReference type="EMBL" id="JAVIXS010000018">
    <property type="protein sequence ID" value="MDR4954050.1"/>
    <property type="molecule type" value="Genomic_DNA"/>
</dbReference>
<reference evidence="1 2" key="1">
    <citation type="submission" date="2023-08" db="EMBL/GenBank/DDBJ databases">
        <authorList>
            <person name="Maltman C."/>
        </authorList>
    </citation>
    <scope>NUCLEOTIDE SEQUENCE [LARGE SCALE GENOMIC DNA]</scope>
    <source>
        <strain evidence="1 2">ES2</strain>
    </source>
</reference>
<comment type="caution">
    <text evidence="1">The sequence shown here is derived from an EMBL/GenBank/DDBJ whole genome shotgun (WGS) entry which is preliminary data.</text>
</comment>
<evidence type="ECO:0000313" key="2">
    <source>
        <dbReference type="Proteomes" id="UP001260959"/>
    </source>
</evidence>
<organism evidence="1 2">
    <name type="scientific">Chryseobacterium metallicongregator</name>
    <dbReference type="NCBI Taxonomy" id="3073042"/>
    <lineage>
        <taxon>Bacteria</taxon>
        <taxon>Pseudomonadati</taxon>
        <taxon>Bacteroidota</taxon>
        <taxon>Flavobacteriia</taxon>
        <taxon>Flavobacteriales</taxon>
        <taxon>Weeksellaceae</taxon>
        <taxon>Chryseobacterium group</taxon>
        <taxon>Chryseobacterium</taxon>
    </lineage>
</organism>
<evidence type="ECO:0000313" key="1">
    <source>
        <dbReference type="EMBL" id="MDR4954050.1"/>
    </source>
</evidence>
<dbReference type="RefSeq" id="WP_309522876.1">
    <property type="nucleotide sequence ID" value="NZ_JAVIXS010000018.1"/>
</dbReference>
<keyword evidence="2" id="KW-1185">Reference proteome</keyword>
<proteinExistence type="predicted"/>
<accession>A0ABU1E8A2</accession>
<evidence type="ECO:0008006" key="3">
    <source>
        <dbReference type="Google" id="ProtNLM"/>
    </source>
</evidence>